<dbReference type="AlphaFoldDB" id="A0A542Y5N3"/>
<organism evidence="8 9">
    <name type="scientific">Leucobacter komagatae</name>
    <dbReference type="NCBI Taxonomy" id="55969"/>
    <lineage>
        <taxon>Bacteria</taxon>
        <taxon>Bacillati</taxon>
        <taxon>Actinomycetota</taxon>
        <taxon>Actinomycetes</taxon>
        <taxon>Micrococcales</taxon>
        <taxon>Microbacteriaceae</taxon>
        <taxon>Leucobacter</taxon>
    </lineage>
</organism>
<comment type="subcellular location">
    <subcellularLocation>
        <location evidence="7">Cell membrane</location>
        <topology evidence="7">Peripheral membrane protein</topology>
    </subcellularLocation>
    <subcellularLocation>
        <location evidence="1">Membrane</location>
    </subcellularLocation>
</comment>
<proteinExistence type="inferred from homology"/>
<keyword evidence="3 7" id="KW-0375">Hydrogen ion transport</keyword>
<evidence type="ECO:0000256" key="2">
    <source>
        <dbReference type="ARBA" id="ARBA00022448"/>
    </source>
</evidence>
<name>A0A542Y5N3_9MICO</name>
<keyword evidence="6 7" id="KW-0066">ATP synthesis</keyword>
<comment type="similarity">
    <text evidence="7">Belongs to the ATPase delta chain family.</text>
</comment>
<dbReference type="PANTHER" id="PTHR11910">
    <property type="entry name" value="ATP SYNTHASE DELTA CHAIN"/>
    <property type="match status" value="1"/>
</dbReference>
<keyword evidence="2 7" id="KW-0813">Transport</keyword>
<evidence type="ECO:0000256" key="7">
    <source>
        <dbReference type="HAMAP-Rule" id="MF_01416"/>
    </source>
</evidence>
<dbReference type="InterPro" id="IPR000711">
    <property type="entry name" value="ATPase_OSCP/dsu"/>
</dbReference>
<sequence>MGSASREALAAAKSALSGRLGKAVGSELLSASAQIESSPALVSALADASLPASAKAEVVGKLFGSLSAGARSVLTAAVEQNWSTAAEFVDGVEELGFRAQSLAEPGLADELLAATATINSSHELELELGNKLGDPAAKAQLASKIFSGKLSAGALGVVTHVVSNPRGRRVNAALTEAARVAADQGGLELATVTVAAPLTDAQQEKLAALLEQTAGRKVKVTTVVDPALIGGVRIQMADDVIDGSVRARLDDLRQRLAA</sequence>
<reference evidence="8 9" key="1">
    <citation type="submission" date="2019-06" db="EMBL/GenBank/DDBJ databases">
        <title>Sequencing the genomes of 1000 actinobacteria strains.</title>
        <authorList>
            <person name="Klenk H.-P."/>
        </authorList>
    </citation>
    <scope>NUCLEOTIDE SEQUENCE [LARGE SCALE GENOMIC DNA]</scope>
    <source>
        <strain evidence="8 9">DSM 8803</strain>
    </source>
</reference>
<dbReference type="HAMAP" id="MF_01416">
    <property type="entry name" value="ATP_synth_delta_bact"/>
    <property type="match status" value="1"/>
</dbReference>
<dbReference type="NCBIfam" id="NF009967">
    <property type="entry name" value="PRK13430.1"/>
    <property type="match status" value="1"/>
</dbReference>
<dbReference type="RefSeq" id="WP_141886677.1">
    <property type="nucleotide sequence ID" value="NZ_BAAAUY010000010.1"/>
</dbReference>
<evidence type="ECO:0000256" key="1">
    <source>
        <dbReference type="ARBA" id="ARBA00004370"/>
    </source>
</evidence>
<dbReference type="STRING" id="55969.SD72_14920"/>
<evidence type="ECO:0000313" key="8">
    <source>
        <dbReference type="EMBL" id="TQL43345.1"/>
    </source>
</evidence>
<dbReference type="Proteomes" id="UP000319094">
    <property type="component" value="Unassembled WGS sequence"/>
</dbReference>
<keyword evidence="5 7" id="KW-0472">Membrane</keyword>
<dbReference type="GO" id="GO:0005886">
    <property type="term" value="C:plasma membrane"/>
    <property type="evidence" value="ECO:0007669"/>
    <property type="project" value="UniProtKB-SubCell"/>
</dbReference>
<evidence type="ECO:0000256" key="5">
    <source>
        <dbReference type="ARBA" id="ARBA00023136"/>
    </source>
</evidence>
<dbReference type="GO" id="GO:0046933">
    <property type="term" value="F:proton-transporting ATP synthase activity, rotational mechanism"/>
    <property type="evidence" value="ECO:0007669"/>
    <property type="project" value="UniProtKB-UniRule"/>
</dbReference>
<accession>A0A542Y5N3</accession>
<evidence type="ECO:0000313" key="9">
    <source>
        <dbReference type="Proteomes" id="UP000319094"/>
    </source>
</evidence>
<keyword evidence="7" id="KW-1003">Cell membrane</keyword>
<evidence type="ECO:0000256" key="3">
    <source>
        <dbReference type="ARBA" id="ARBA00022781"/>
    </source>
</evidence>
<protein>
    <recommendedName>
        <fullName evidence="7">ATP synthase subunit delta</fullName>
    </recommendedName>
    <alternativeName>
        <fullName evidence="7">ATP synthase F(1) sector subunit delta</fullName>
    </alternativeName>
    <alternativeName>
        <fullName evidence="7">F-type ATPase subunit delta</fullName>
        <shortName evidence="7">F-ATPase subunit delta</shortName>
    </alternativeName>
</protein>
<dbReference type="NCBIfam" id="TIGR01145">
    <property type="entry name" value="ATP_synt_delta"/>
    <property type="match status" value="1"/>
</dbReference>
<comment type="caution">
    <text evidence="8">The sequence shown here is derived from an EMBL/GenBank/DDBJ whole genome shotgun (WGS) entry which is preliminary data.</text>
</comment>
<dbReference type="GO" id="GO:0045259">
    <property type="term" value="C:proton-transporting ATP synthase complex"/>
    <property type="evidence" value="ECO:0007669"/>
    <property type="project" value="UniProtKB-KW"/>
</dbReference>
<dbReference type="Pfam" id="PF00213">
    <property type="entry name" value="OSCP"/>
    <property type="match status" value="1"/>
</dbReference>
<evidence type="ECO:0000256" key="6">
    <source>
        <dbReference type="ARBA" id="ARBA00023310"/>
    </source>
</evidence>
<comment type="function">
    <text evidence="7">This protein is part of the stalk that links CF(0) to CF(1). It either transmits conformational changes from CF(0) to CF(1) or is implicated in proton conduction.</text>
</comment>
<dbReference type="OrthoDB" id="5242917at2"/>
<dbReference type="PRINTS" id="PR00125">
    <property type="entry name" value="ATPASEDELTA"/>
</dbReference>
<gene>
    <name evidence="7" type="primary">atpH</name>
    <name evidence="8" type="ORF">FB468_1365</name>
</gene>
<comment type="function">
    <text evidence="7">F(1)F(0) ATP synthase produces ATP from ADP in the presence of a proton or sodium gradient. F-type ATPases consist of two structural domains, F(1) containing the extramembraneous catalytic core and F(0) containing the membrane proton channel, linked together by a central stalk and a peripheral stalk. During catalysis, ATP synthesis in the catalytic domain of F(1) is coupled via a rotary mechanism of the central stalk subunits to proton translocation.</text>
</comment>
<keyword evidence="4 7" id="KW-0406">Ion transport</keyword>
<dbReference type="EMBL" id="VFON01000001">
    <property type="protein sequence ID" value="TQL43345.1"/>
    <property type="molecule type" value="Genomic_DNA"/>
</dbReference>
<keyword evidence="7" id="KW-0139">CF(1)</keyword>
<keyword evidence="9" id="KW-1185">Reference proteome</keyword>
<evidence type="ECO:0000256" key="4">
    <source>
        <dbReference type="ARBA" id="ARBA00023065"/>
    </source>
</evidence>